<protein>
    <recommendedName>
        <fullName evidence="3">Ribbon-helix-helix protein, CopG family</fullName>
    </recommendedName>
</protein>
<comment type="caution">
    <text evidence="1">The sequence shown here is derived from an EMBL/GenBank/DDBJ whole genome shotgun (WGS) entry which is preliminary data.</text>
</comment>
<evidence type="ECO:0000313" key="2">
    <source>
        <dbReference type="Proteomes" id="UP001500218"/>
    </source>
</evidence>
<organism evidence="1 2">
    <name type="scientific">Luedemannella flava</name>
    <dbReference type="NCBI Taxonomy" id="349316"/>
    <lineage>
        <taxon>Bacteria</taxon>
        <taxon>Bacillati</taxon>
        <taxon>Actinomycetota</taxon>
        <taxon>Actinomycetes</taxon>
        <taxon>Micromonosporales</taxon>
        <taxon>Micromonosporaceae</taxon>
        <taxon>Luedemannella</taxon>
    </lineage>
</organism>
<evidence type="ECO:0000313" key="1">
    <source>
        <dbReference type="EMBL" id="GAA1830509.1"/>
    </source>
</evidence>
<name>A0ABN2MM23_9ACTN</name>
<dbReference type="EMBL" id="BAAALT010000263">
    <property type="protein sequence ID" value="GAA1830509.1"/>
    <property type="molecule type" value="Genomic_DNA"/>
</dbReference>
<sequence>MDTTIKVDSTVRDRLGELARQRGTTIRDLVAELAEKTPTEAELAARAEAATAYVREHVNPALSHEDLAAGEAFWAAVESGRVPTVADLYSTDGRKSAA</sequence>
<dbReference type="Proteomes" id="UP001500218">
    <property type="component" value="Unassembled WGS sequence"/>
</dbReference>
<reference evidence="1 2" key="1">
    <citation type="journal article" date="2019" name="Int. J. Syst. Evol. Microbiol.">
        <title>The Global Catalogue of Microorganisms (GCM) 10K type strain sequencing project: providing services to taxonomists for standard genome sequencing and annotation.</title>
        <authorList>
            <consortium name="The Broad Institute Genomics Platform"/>
            <consortium name="The Broad Institute Genome Sequencing Center for Infectious Disease"/>
            <person name="Wu L."/>
            <person name="Ma J."/>
        </authorList>
    </citation>
    <scope>NUCLEOTIDE SEQUENCE [LARGE SCALE GENOMIC DNA]</scope>
    <source>
        <strain evidence="1 2">JCM 13250</strain>
    </source>
</reference>
<dbReference type="RefSeq" id="WP_344138898.1">
    <property type="nucleotide sequence ID" value="NZ_BAAALT010000263.1"/>
</dbReference>
<accession>A0ABN2MM23</accession>
<evidence type="ECO:0008006" key="3">
    <source>
        <dbReference type="Google" id="ProtNLM"/>
    </source>
</evidence>
<keyword evidence="2" id="KW-1185">Reference proteome</keyword>
<gene>
    <name evidence="1" type="ORF">GCM10009682_56560</name>
</gene>
<proteinExistence type="predicted"/>